<evidence type="ECO:0000313" key="1">
    <source>
        <dbReference type="EMBL" id="KTB44068.1"/>
    </source>
</evidence>
<dbReference type="Proteomes" id="UP000054988">
    <property type="component" value="Unassembled WGS sequence"/>
</dbReference>
<evidence type="ECO:0008006" key="3">
    <source>
        <dbReference type="Google" id="ProtNLM"/>
    </source>
</evidence>
<dbReference type="InterPro" id="IPR011008">
    <property type="entry name" value="Dimeric_a/b-barrel"/>
</dbReference>
<gene>
    <name evidence="1" type="ORF">WG66_3360</name>
</gene>
<proteinExistence type="predicted"/>
<organism evidence="1 2">
    <name type="scientific">Moniliophthora roreri</name>
    <name type="common">Frosty pod rot fungus</name>
    <name type="synonym">Monilia roreri</name>
    <dbReference type="NCBI Taxonomy" id="221103"/>
    <lineage>
        <taxon>Eukaryota</taxon>
        <taxon>Fungi</taxon>
        <taxon>Dikarya</taxon>
        <taxon>Basidiomycota</taxon>
        <taxon>Agaricomycotina</taxon>
        <taxon>Agaricomycetes</taxon>
        <taxon>Agaricomycetidae</taxon>
        <taxon>Agaricales</taxon>
        <taxon>Marasmiineae</taxon>
        <taxon>Marasmiaceae</taxon>
        <taxon>Moniliophthora</taxon>
    </lineage>
</organism>
<reference evidence="1 2" key="1">
    <citation type="submission" date="2015-12" db="EMBL/GenBank/DDBJ databases">
        <title>Draft genome sequence of Moniliophthora roreri, the causal agent of frosty pod rot of cacao.</title>
        <authorList>
            <person name="Aime M.C."/>
            <person name="Diaz-Valderrama J.R."/>
            <person name="Kijpornyongpan T."/>
            <person name="Phillips-Mora W."/>
        </authorList>
    </citation>
    <scope>NUCLEOTIDE SEQUENCE [LARGE SCALE GENOMIC DNA]</scope>
    <source>
        <strain evidence="1 2">MCA 2952</strain>
    </source>
</reference>
<accession>A0A0W0G680</accession>
<dbReference type="AlphaFoldDB" id="A0A0W0G680"/>
<protein>
    <recommendedName>
        <fullName evidence="3">Antibiotic biosynthesis monooxygenase</fullName>
    </recommendedName>
</protein>
<evidence type="ECO:0000313" key="2">
    <source>
        <dbReference type="Proteomes" id="UP000054988"/>
    </source>
</evidence>
<name>A0A0W0G680_MONRR</name>
<dbReference type="SUPFAM" id="SSF54909">
    <property type="entry name" value="Dimeric alpha+beta barrel"/>
    <property type="match status" value="2"/>
</dbReference>
<dbReference type="EMBL" id="LATX01001005">
    <property type="protein sequence ID" value="KTB44068.1"/>
    <property type="molecule type" value="Genomic_DNA"/>
</dbReference>
<sequence>MSSVRWPLDLSHAYRAYSFTWSLGWGWLYHFAEVTMAPTVGLLVPLVSKTAQTSALEDFLETGYGLVQSEPKTLQWFALSYESSYPPTYAIFDTFAADDGRSDHLGGPIAAALTKSADELLSTPPEIGKVDVLASVVRPVTSGEKTAGVTVGLRVLIKAKPEKASAVRDFLKSAVSLVEQEPETLYWYAVEFPGTNNFGIVDFFPDDKGRAAHVAGQVAEALFASVDELLTGAPEIMQVKVLAAKV</sequence>
<dbReference type="Gene3D" id="3.30.70.100">
    <property type="match status" value="2"/>
</dbReference>
<comment type="caution">
    <text evidence="1">The sequence shown here is derived from an EMBL/GenBank/DDBJ whole genome shotgun (WGS) entry which is preliminary data.</text>
</comment>
<dbReference type="eggNOG" id="ENOG502RCZD">
    <property type="taxonomic scope" value="Eukaryota"/>
</dbReference>